<organism evidence="4 5">
    <name type="scientific">Blumeria graminis f. sp. triticale</name>
    <dbReference type="NCBI Taxonomy" id="1689686"/>
    <lineage>
        <taxon>Eukaryota</taxon>
        <taxon>Fungi</taxon>
        <taxon>Dikarya</taxon>
        <taxon>Ascomycota</taxon>
        <taxon>Pezizomycotina</taxon>
        <taxon>Leotiomycetes</taxon>
        <taxon>Erysiphales</taxon>
        <taxon>Erysiphaceae</taxon>
        <taxon>Blumeria</taxon>
    </lineage>
</organism>
<evidence type="ECO:0000313" key="5">
    <source>
        <dbReference type="Proteomes" id="UP000683417"/>
    </source>
</evidence>
<evidence type="ECO:0000259" key="2">
    <source>
        <dbReference type="Pfam" id="PF16335"/>
    </source>
</evidence>
<dbReference type="InterPro" id="IPR033433">
    <property type="entry name" value="GtaA_N"/>
</dbReference>
<dbReference type="Proteomes" id="UP000683417">
    <property type="component" value="Unassembled WGS sequence"/>
</dbReference>
<dbReference type="InterPro" id="IPR052743">
    <property type="entry name" value="Glutaminase_GtaA"/>
</dbReference>
<evidence type="ECO:0000259" key="3">
    <source>
        <dbReference type="Pfam" id="PF17168"/>
    </source>
</evidence>
<dbReference type="InterPro" id="IPR032514">
    <property type="entry name" value="GtaA_central"/>
</dbReference>
<dbReference type="Pfam" id="PF16335">
    <property type="entry name" value="GtaA_6_Hairpin"/>
    <property type="match status" value="1"/>
</dbReference>
<feature type="signal peptide" evidence="1">
    <location>
        <begin position="1"/>
        <end position="21"/>
    </location>
</feature>
<feature type="chain" id="PRO_5040772092" evidence="1">
    <location>
        <begin position="22"/>
        <end position="711"/>
    </location>
</feature>
<dbReference type="PANTHER" id="PTHR31987:SF1">
    <property type="entry name" value="GLUTAMINASE A"/>
    <property type="match status" value="1"/>
</dbReference>
<accession>A0A9W4CWL2</accession>
<keyword evidence="1" id="KW-0732">Signal</keyword>
<evidence type="ECO:0000313" key="4">
    <source>
        <dbReference type="EMBL" id="CAD6500103.1"/>
    </source>
</evidence>
<reference evidence="4" key="1">
    <citation type="submission" date="2020-10" db="EMBL/GenBank/DDBJ databases">
        <authorList>
            <person name="Muller C M."/>
        </authorList>
    </citation>
    <scope>NUCLEOTIDE SEQUENCE</scope>
    <source>
        <strain evidence="4">THUN-12</strain>
    </source>
</reference>
<proteinExistence type="predicted"/>
<dbReference type="PANTHER" id="PTHR31987">
    <property type="entry name" value="GLUTAMINASE A-RELATED"/>
    <property type="match status" value="1"/>
</dbReference>
<sequence>MRPMSKVLFALNAFFMGQIIALSTFMPVRPPAIPLAVSSPYLNVLQFAGNSGDTKGYLAGQWPQFWAGQTLGWAGMIRVDNTAYTWMGVPGPQSVTQTSFEYTSTKSIFTMNAADKIELRVTFLSPVTPDNLERQSLIFSYLNVEVTSLDGNPHDVQLYADISAEWVAGDHSSVAQWEFGSTDDGISYHKVYRQTQLLFSETADQADWGNWYWSTKNRNGLTHQSGSDKIVRGAFINNGNLDNTEDTNFRPINRDFPVFGHSINLGAVTDSQSVLFTIGLAQDQAMQFASATGIVSLPSLWTSFFPSETSAVSSFYNDFEEASTTAENLDNKISTDSIAAGGQDYLTITSLSTRQAFASTQLVGSQSKQYLFLKEISSDGNIQTVDVIYPFYPIIMYLQPSLAKLMLDPLFENQESGQYPKTSSMHDLGSHFPNATGHADGLDEPQPLEECGNMLIMTLAYAQRTNDVQYLAQHYNILKQWTGFLVQEALIPADQISTDDFAGSLANQTNLALKGIIGIQAMSVIAEMTGQGADAASYGATAKDYLNRWQTLGVAHDAIPPHTTLSYGQNDSHGLLYNLYANSLLNFDFVPQSIYDMQSAFYPTVKKQFGVPLDTRHAYTKSDWEMWTAAISSDETKALFISDLAKWLGATPTNVGFTDLYDTETGDFAINVTHFASRPVVGGHFALLSLAPGREDKPKKRSRRMRRFIQF</sequence>
<dbReference type="Pfam" id="PF17168">
    <property type="entry name" value="DUF5127"/>
    <property type="match status" value="1"/>
</dbReference>
<comment type="caution">
    <text evidence="4">The sequence shown here is derived from an EMBL/GenBank/DDBJ whole genome shotgun (WGS) entry which is preliminary data.</text>
</comment>
<protein>
    <submittedName>
        <fullName evidence="4">BgTH12-04206</fullName>
    </submittedName>
</protein>
<name>A0A9W4CWL2_BLUGR</name>
<dbReference type="AlphaFoldDB" id="A0A9W4CWL2"/>
<feature type="domain" description="Glutaminase A N-terminal" evidence="3">
    <location>
        <begin position="105"/>
        <end position="336"/>
    </location>
</feature>
<evidence type="ECO:0000256" key="1">
    <source>
        <dbReference type="SAM" id="SignalP"/>
    </source>
</evidence>
<gene>
    <name evidence="4" type="ORF">BGTH12_LOCUS1461</name>
</gene>
<feature type="domain" description="Glutaminase A central" evidence="2">
    <location>
        <begin position="342"/>
        <end position="688"/>
    </location>
</feature>
<dbReference type="EMBL" id="CAJHIT010000002">
    <property type="protein sequence ID" value="CAD6500103.1"/>
    <property type="molecule type" value="Genomic_DNA"/>
</dbReference>